<dbReference type="Proteomes" id="UP000012220">
    <property type="component" value="Unassembled WGS sequence"/>
</dbReference>
<organism evidence="1 2">
    <name type="scientific">Leptospira interrogans serovar Australis str. 200703203</name>
    <dbReference type="NCBI Taxonomy" id="1085541"/>
    <lineage>
        <taxon>Bacteria</taxon>
        <taxon>Pseudomonadati</taxon>
        <taxon>Spirochaetota</taxon>
        <taxon>Spirochaetia</taxon>
        <taxon>Leptospirales</taxon>
        <taxon>Leptospiraceae</taxon>
        <taxon>Leptospira</taxon>
    </lineage>
</organism>
<accession>N1UQP1</accession>
<evidence type="ECO:0000313" key="2">
    <source>
        <dbReference type="Proteomes" id="UP000012220"/>
    </source>
</evidence>
<proteinExistence type="predicted"/>
<dbReference type="BioCyc" id="LINT1085541:G11IQ-5076-MONOMER"/>
<evidence type="ECO:0000313" key="1">
    <source>
        <dbReference type="EMBL" id="EMY27207.1"/>
    </source>
</evidence>
<protein>
    <submittedName>
        <fullName evidence="1">Uncharacterized protein</fullName>
    </submittedName>
</protein>
<sequence>MIHEIISFRESVFLSKEYLPAEKVPMNQVNNLGTYCYRYY</sequence>
<dbReference type="AlphaFoldDB" id="N1UQP1"/>
<reference evidence="1 2" key="1">
    <citation type="submission" date="2013-02" db="EMBL/GenBank/DDBJ databases">
        <authorList>
            <person name="Harkins D.M."/>
            <person name="Durkin A.S."/>
            <person name="Brinkac L.M."/>
            <person name="Haft D.H."/>
            <person name="Selengut J.D."/>
            <person name="Sanka R."/>
            <person name="DePew J."/>
            <person name="Purushe J."/>
            <person name="Picardeau M."/>
            <person name="Werts C."/>
            <person name="Goarant C."/>
            <person name="Vinetz J.M."/>
            <person name="Sutton G.G."/>
            <person name="Nierman W.C."/>
            <person name="Fouts D.E."/>
        </authorList>
    </citation>
    <scope>NUCLEOTIDE SEQUENCE [LARGE SCALE GENOMIC DNA]</scope>
    <source>
        <strain evidence="1 2">200703203</strain>
    </source>
</reference>
<comment type="caution">
    <text evidence="1">The sequence shown here is derived from an EMBL/GenBank/DDBJ whole genome shotgun (WGS) entry which is preliminary data.</text>
</comment>
<gene>
    <name evidence="1" type="ORF">LEP1GSC115_3367</name>
</gene>
<dbReference type="EMBL" id="AHNY02000049">
    <property type="protein sequence ID" value="EMY27207.1"/>
    <property type="molecule type" value="Genomic_DNA"/>
</dbReference>
<name>N1UQP1_LEPIR</name>